<evidence type="ECO:0000259" key="9">
    <source>
        <dbReference type="Pfam" id="PF15361"/>
    </source>
</evidence>
<evidence type="ECO:0000256" key="8">
    <source>
        <dbReference type="SAM" id="Phobius"/>
    </source>
</evidence>
<evidence type="ECO:0000256" key="3">
    <source>
        <dbReference type="ARBA" id="ARBA00022692"/>
    </source>
</evidence>
<evidence type="ECO:0000256" key="1">
    <source>
        <dbReference type="ARBA" id="ARBA00004586"/>
    </source>
</evidence>
<evidence type="ECO:0000256" key="5">
    <source>
        <dbReference type="ARBA" id="ARBA00022989"/>
    </source>
</evidence>
<evidence type="ECO:0000256" key="4">
    <source>
        <dbReference type="ARBA" id="ARBA00022824"/>
    </source>
</evidence>
<feature type="region of interest" description="Disordered" evidence="7">
    <location>
        <begin position="199"/>
        <end position="230"/>
    </location>
</feature>
<comment type="similarity">
    <text evidence="2">Belongs to the ric-3 family.</text>
</comment>
<feature type="compositionally biased region" description="Polar residues" evidence="7">
    <location>
        <begin position="391"/>
        <end position="410"/>
    </location>
</feature>
<feature type="compositionally biased region" description="Basic and acidic residues" evidence="7">
    <location>
        <begin position="595"/>
        <end position="606"/>
    </location>
</feature>
<accession>A0A9P0FEH7</accession>
<dbReference type="GO" id="GO:0045202">
    <property type="term" value="C:synapse"/>
    <property type="evidence" value="ECO:0007669"/>
    <property type="project" value="GOC"/>
</dbReference>
<dbReference type="Pfam" id="PF15361">
    <property type="entry name" value="RIC3"/>
    <property type="match status" value="1"/>
</dbReference>
<feature type="compositionally biased region" description="Basic and acidic residues" evidence="7">
    <location>
        <begin position="649"/>
        <end position="659"/>
    </location>
</feature>
<gene>
    <name evidence="10" type="ORF">MELIAE_LOCUS3742</name>
</gene>
<dbReference type="InterPro" id="IPR032763">
    <property type="entry name" value="RIC3_N"/>
</dbReference>
<reference evidence="10" key="1">
    <citation type="submission" date="2021-12" db="EMBL/GenBank/DDBJ databases">
        <authorList>
            <person name="King R."/>
        </authorList>
    </citation>
    <scope>NUCLEOTIDE SEQUENCE</scope>
</reference>
<feature type="compositionally biased region" description="Polar residues" evidence="7">
    <location>
        <begin position="458"/>
        <end position="467"/>
    </location>
</feature>
<dbReference type="OrthoDB" id="10070774at2759"/>
<dbReference type="PANTHER" id="PTHR21723:SF3">
    <property type="entry name" value="PROTEIN RIC-3"/>
    <property type="match status" value="1"/>
</dbReference>
<name>A0A9P0FEH7_BRAAE</name>
<dbReference type="GO" id="GO:0043005">
    <property type="term" value="C:neuron projection"/>
    <property type="evidence" value="ECO:0007669"/>
    <property type="project" value="TreeGrafter"/>
</dbReference>
<dbReference type="GO" id="GO:0005789">
    <property type="term" value="C:endoplasmic reticulum membrane"/>
    <property type="evidence" value="ECO:0007669"/>
    <property type="project" value="UniProtKB-SubCell"/>
</dbReference>
<keyword evidence="11" id="KW-1185">Reference proteome</keyword>
<dbReference type="PANTHER" id="PTHR21723">
    <property type="entry name" value="RESISTANCE TO INHIBITORS OF CHOLINESTERASE PROTEIN 3 RIC3"/>
    <property type="match status" value="1"/>
</dbReference>
<keyword evidence="6 8" id="KW-0472">Membrane</keyword>
<dbReference type="GO" id="GO:0034394">
    <property type="term" value="P:protein localization to cell surface"/>
    <property type="evidence" value="ECO:0007669"/>
    <property type="project" value="TreeGrafter"/>
</dbReference>
<organism evidence="10 11">
    <name type="scientific">Brassicogethes aeneus</name>
    <name type="common">Rape pollen beetle</name>
    <name type="synonym">Meligethes aeneus</name>
    <dbReference type="NCBI Taxonomy" id="1431903"/>
    <lineage>
        <taxon>Eukaryota</taxon>
        <taxon>Metazoa</taxon>
        <taxon>Ecdysozoa</taxon>
        <taxon>Arthropoda</taxon>
        <taxon>Hexapoda</taxon>
        <taxon>Insecta</taxon>
        <taxon>Pterygota</taxon>
        <taxon>Neoptera</taxon>
        <taxon>Endopterygota</taxon>
        <taxon>Coleoptera</taxon>
        <taxon>Polyphaga</taxon>
        <taxon>Cucujiformia</taxon>
        <taxon>Nitidulidae</taxon>
        <taxon>Meligethinae</taxon>
        <taxon>Brassicogethes</taxon>
    </lineage>
</organism>
<dbReference type="PROSITE" id="PS51257">
    <property type="entry name" value="PROKAR_LIPOPROTEIN"/>
    <property type="match status" value="1"/>
</dbReference>
<feature type="region of interest" description="Disordered" evidence="7">
    <location>
        <begin position="382"/>
        <end position="410"/>
    </location>
</feature>
<keyword evidence="3 8" id="KW-0812">Transmembrane</keyword>
<keyword evidence="5 8" id="KW-1133">Transmembrane helix</keyword>
<evidence type="ECO:0000256" key="6">
    <source>
        <dbReference type="ARBA" id="ARBA00023136"/>
    </source>
</evidence>
<feature type="transmembrane region" description="Helical" evidence="8">
    <location>
        <begin position="25"/>
        <end position="47"/>
    </location>
</feature>
<feature type="compositionally biased region" description="Acidic residues" evidence="7">
    <location>
        <begin position="627"/>
        <end position="648"/>
    </location>
</feature>
<proteinExistence type="inferred from homology"/>
<dbReference type="AlphaFoldDB" id="A0A9P0FEH7"/>
<dbReference type="InterPro" id="IPR026160">
    <property type="entry name" value="Ric3"/>
</dbReference>
<evidence type="ECO:0000313" key="11">
    <source>
        <dbReference type="Proteomes" id="UP001154078"/>
    </source>
</evidence>
<dbReference type="Proteomes" id="UP001154078">
    <property type="component" value="Chromosome 2"/>
</dbReference>
<comment type="subcellular location">
    <subcellularLocation>
        <location evidence="1">Endoplasmic reticulum membrane</location>
    </subcellularLocation>
</comment>
<keyword evidence="4" id="KW-0256">Endoplasmic reticulum</keyword>
<evidence type="ECO:0000313" key="10">
    <source>
        <dbReference type="EMBL" id="CAH0551058.1"/>
    </source>
</evidence>
<dbReference type="GO" id="GO:0007271">
    <property type="term" value="P:synaptic transmission, cholinergic"/>
    <property type="evidence" value="ECO:0007669"/>
    <property type="project" value="TreeGrafter"/>
</dbReference>
<sequence>MTERLRNPRATYTPDKEKMGSKKTAVVFVVVVGCFAVLWPKVFYPMLVGSANQHIKPSPIDRQSGCCDVISELDIKTIKIMSEICGIINKEENLSNKQMLMKCRSTVLETCGIDISAVLQEQVRLGQSVKHIIDEVRSLNGSLCLKYNFGVAPWKLGVPHRLLANPSIDSIRQERPPHLRAEIIHPAFRERGRAITQPQSSLLPARPPPRIVSGRKEESKVNAKPGPIPGLRPTIGGAGHVVPAKQQSVGGSIGLIMPIYTIAIVVFFSYTVIKLFTKKKPETGNLYPHMEPDPVFRREVFETQHTAAHPNLREGVSSKLVVNAMSALLDEVDEELEARRKASQLAQETHVLNGTLSNGNVVIPEEEEQTSVKVLGLEVTASRKDDKKWNRPSSPLVSNTLSTNNDPQSPTKEIFLEGALPAQSHLLVADSTTELDNERGDNEAVVLASKMTLSVISLDSSENGTDESSSDKKSEQMVMVEDDDIRGSSNGSDDFEKIEADQLLEDQINDIIEEAQIINEFETKNTAMLEELPIHTDIKVSHPAQGQLVEDIEERILLKRTKSTEKEGNNIVEIKEIVELETVLIEGITKEMKQIDEKEKAVDKTKSSASSETVEDVEELLSRGDEVGEANDEIEYEESDNGSEEDLDDAHKDKRISEERENEEVIVIKKNKDTLELNEAVDDVDGVQETVTYEDDDEDVEEEEIVEVIEEEVEEEEESENKS</sequence>
<dbReference type="EMBL" id="OV121133">
    <property type="protein sequence ID" value="CAH0551058.1"/>
    <property type="molecule type" value="Genomic_DNA"/>
</dbReference>
<feature type="region of interest" description="Disordered" evidence="7">
    <location>
        <begin position="458"/>
        <end position="478"/>
    </location>
</feature>
<evidence type="ECO:0000256" key="7">
    <source>
        <dbReference type="SAM" id="MobiDB-lite"/>
    </source>
</evidence>
<protein>
    <recommendedName>
        <fullName evidence="9">Resistance to inhibitors of cholinesterase protein 3 N-terminal domain-containing protein</fullName>
    </recommendedName>
</protein>
<feature type="domain" description="Resistance to inhibitors of cholinesterase protein 3 N-terminal" evidence="9">
    <location>
        <begin position="215"/>
        <end position="283"/>
    </location>
</feature>
<evidence type="ECO:0000256" key="2">
    <source>
        <dbReference type="ARBA" id="ARBA00008538"/>
    </source>
</evidence>
<feature type="region of interest" description="Disordered" evidence="7">
    <location>
        <begin position="595"/>
        <end position="662"/>
    </location>
</feature>
<dbReference type="GO" id="GO:0043025">
    <property type="term" value="C:neuronal cell body"/>
    <property type="evidence" value="ECO:0007669"/>
    <property type="project" value="TreeGrafter"/>
</dbReference>